<evidence type="ECO:0000313" key="4">
    <source>
        <dbReference type="EMBL" id="KAK3056437.1"/>
    </source>
</evidence>
<dbReference type="SUPFAM" id="SSF51735">
    <property type="entry name" value="NAD(P)-binding Rossmann-fold domains"/>
    <property type="match status" value="1"/>
</dbReference>
<dbReference type="CDD" id="cd05233">
    <property type="entry name" value="SDR_c"/>
    <property type="match status" value="1"/>
</dbReference>
<dbReference type="AlphaFoldDB" id="A0AAJ0LV92"/>
<keyword evidence="5" id="KW-1185">Reference proteome</keyword>
<dbReference type="EMBL" id="JAWDJX010000006">
    <property type="protein sequence ID" value="KAK3056437.1"/>
    <property type="molecule type" value="Genomic_DNA"/>
</dbReference>
<sequence length="294" mass="31925">MAFPPRTGYNFVSTLHQQVPDNMSPAKQSLPAPFVVCITGASRGIGAETAKTFAAAGATGLILTARTEAALEKTKEACQAIAKSSDLKISTLGADASSPGSAQRLAKLIEQDHARLDLLINNAGLMASDSSAFGRLGDIRDDQFELPMQINTIGRMLTTKYLLPLLLKSENGAKTIINITSLSSHLTFGTPIPFNISELATNRLTEAVAQQYADDGVLAYAVHPGTVRDSDFPAGFPEMFKQGCNDEPDLCGAFCLWREWLSGRYLAANWDVKELERRKEEIVEKDLLKMRMSV</sequence>
<dbReference type="GO" id="GO:0016616">
    <property type="term" value="F:oxidoreductase activity, acting on the CH-OH group of donors, NAD or NADP as acceptor"/>
    <property type="evidence" value="ECO:0007669"/>
    <property type="project" value="TreeGrafter"/>
</dbReference>
<accession>A0AAJ0LV92</accession>
<dbReference type="Gene3D" id="3.40.50.720">
    <property type="entry name" value="NAD(P)-binding Rossmann-like Domain"/>
    <property type="match status" value="1"/>
</dbReference>
<dbReference type="Pfam" id="PF00106">
    <property type="entry name" value="adh_short"/>
    <property type="match status" value="1"/>
</dbReference>
<dbReference type="InterPro" id="IPR002347">
    <property type="entry name" value="SDR_fam"/>
</dbReference>
<organism evidence="4 5">
    <name type="scientific">Extremus antarcticus</name>
    <dbReference type="NCBI Taxonomy" id="702011"/>
    <lineage>
        <taxon>Eukaryota</taxon>
        <taxon>Fungi</taxon>
        <taxon>Dikarya</taxon>
        <taxon>Ascomycota</taxon>
        <taxon>Pezizomycotina</taxon>
        <taxon>Dothideomycetes</taxon>
        <taxon>Dothideomycetidae</taxon>
        <taxon>Mycosphaerellales</taxon>
        <taxon>Extremaceae</taxon>
        <taxon>Extremus</taxon>
    </lineage>
</organism>
<keyword evidence="2" id="KW-0560">Oxidoreductase</keyword>
<proteinExistence type="inferred from homology"/>
<name>A0AAJ0LV92_9PEZI</name>
<dbReference type="PRINTS" id="PR00081">
    <property type="entry name" value="GDHRDH"/>
</dbReference>
<evidence type="ECO:0000256" key="2">
    <source>
        <dbReference type="ARBA" id="ARBA00023002"/>
    </source>
</evidence>
<reference evidence="4" key="1">
    <citation type="submission" date="2023-04" db="EMBL/GenBank/DDBJ databases">
        <title>Black Yeasts Isolated from many extreme environments.</title>
        <authorList>
            <person name="Coleine C."/>
            <person name="Stajich J.E."/>
            <person name="Selbmann L."/>
        </authorList>
    </citation>
    <scope>NUCLEOTIDE SEQUENCE</scope>
    <source>
        <strain evidence="4">CCFEE 5312</strain>
    </source>
</reference>
<gene>
    <name evidence="4" type="ORF">LTR09_002944</name>
</gene>
<dbReference type="PRINTS" id="PR00080">
    <property type="entry name" value="SDRFAMILY"/>
</dbReference>
<dbReference type="PANTHER" id="PTHR42760:SF37">
    <property type="entry name" value="CLAVALDEHYDE DEHYDROGENASE"/>
    <property type="match status" value="1"/>
</dbReference>
<evidence type="ECO:0000313" key="5">
    <source>
        <dbReference type="Proteomes" id="UP001271007"/>
    </source>
</evidence>
<dbReference type="InterPro" id="IPR036291">
    <property type="entry name" value="NAD(P)-bd_dom_sf"/>
</dbReference>
<dbReference type="Proteomes" id="UP001271007">
    <property type="component" value="Unassembled WGS sequence"/>
</dbReference>
<evidence type="ECO:0000256" key="1">
    <source>
        <dbReference type="ARBA" id="ARBA00006484"/>
    </source>
</evidence>
<evidence type="ECO:0000256" key="3">
    <source>
        <dbReference type="RuleBase" id="RU000363"/>
    </source>
</evidence>
<comment type="caution">
    <text evidence="4">The sequence shown here is derived from an EMBL/GenBank/DDBJ whole genome shotgun (WGS) entry which is preliminary data.</text>
</comment>
<dbReference type="PANTHER" id="PTHR42760">
    <property type="entry name" value="SHORT-CHAIN DEHYDROGENASES/REDUCTASES FAMILY MEMBER"/>
    <property type="match status" value="1"/>
</dbReference>
<comment type="similarity">
    <text evidence="1 3">Belongs to the short-chain dehydrogenases/reductases (SDR) family.</text>
</comment>
<protein>
    <submittedName>
        <fullName evidence="4">Uncharacterized protein</fullName>
    </submittedName>
</protein>